<dbReference type="Gene3D" id="1.10.260.40">
    <property type="entry name" value="lambda repressor-like DNA-binding domains"/>
    <property type="match status" value="1"/>
</dbReference>
<evidence type="ECO:0000313" key="1">
    <source>
        <dbReference type="EMBL" id="EIM58454.1"/>
    </source>
</evidence>
<dbReference type="OrthoDB" id="9774673at2"/>
<dbReference type="Proteomes" id="UP000005753">
    <property type="component" value="Chromosome"/>
</dbReference>
<dbReference type="STRING" id="633697.EubceDRAFT1_2753"/>
<dbReference type="SUPFAM" id="SSF47413">
    <property type="entry name" value="lambda repressor-like DNA-binding domains"/>
    <property type="match status" value="1"/>
</dbReference>
<dbReference type="HOGENOM" id="CLU_2408866_0_0_9"/>
<reference evidence="1 2" key="2">
    <citation type="submission" date="2012-02" db="EMBL/GenBank/DDBJ databases">
        <title>Improved High-Quality Draft sequence of Eubacterium cellulosolvens 6.</title>
        <authorList>
            <consortium name="US DOE Joint Genome Institute"/>
            <person name="Lucas S."/>
            <person name="Han J."/>
            <person name="Lapidus A."/>
            <person name="Cheng J.-F."/>
            <person name="Goodwin L."/>
            <person name="Pitluck S."/>
            <person name="Peters L."/>
            <person name="Mikhailova N."/>
            <person name="Gu W."/>
            <person name="Detter J.C."/>
            <person name="Han C."/>
            <person name="Tapia R."/>
            <person name="Land M."/>
            <person name="Hauser L."/>
            <person name="Kyrpides N."/>
            <person name="Ivanova N."/>
            <person name="Pagani I."/>
            <person name="Johnson E."/>
            <person name="Mukhopadhyay B."/>
            <person name="Anderson I."/>
            <person name="Woyke T."/>
        </authorList>
    </citation>
    <scope>NUCLEOTIDE SEQUENCE [LARGE SCALE GENOMIC DNA]</scope>
    <source>
        <strain evidence="1 2">6</strain>
    </source>
</reference>
<organism evidence="1 2">
    <name type="scientific">Eubacterium cellulosolvens (strain ATCC 43171 / JCM 9499 / 6)</name>
    <name type="common">Cillobacterium cellulosolvens</name>
    <dbReference type="NCBI Taxonomy" id="633697"/>
    <lineage>
        <taxon>Bacteria</taxon>
        <taxon>Bacillati</taxon>
        <taxon>Bacillota</taxon>
        <taxon>Clostridia</taxon>
        <taxon>Eubacteriales</taxon>
        <taxon>Eubacteriaceae</taxon>
        <taxon>Eubacterium</taxon>
    </lineage>
</organism>
<dbReference type="eggNOG" id="ENOG5033M1K">
    <property type="taxonomic scope" value="Bacteria"/>
</dbReference>
<gene>
    <name evidence="1" type="ORF">EubceDRAFT1_2753</name>
</gene>
<keyword evidence="2" id="KW-1185">Reference proteome</keyword>
<accession>I5AXD1</accession>
<sequence>MNIKEIRHLTGLSQKQFAEKYHIPLQTEKQWESSIGSKSYRKPPEYVLYLLKETVLREITDGMVSMVRRDVLRKEHIDKSRALDEAAESVWG</sequence>
<evidence type="ECO:0000313" key="2">
    <source>
        <dbReference type="Proteomes" id="UP000005753"/>
    </source>
</evidence>
<dbReference type="EMBL" id="CM001487">
    <property type="protein sequence ID" value="EIM58454.1"/>
    <property type="molecule type" value="Genomic_DNA"/>
</dbReference>
<protein>
    <submittedName>
        <fullName evidence="1">Uncharacterized protein</fullName>
    </submittedName>
</protein>
<dbReference type="GO" id="GO:0003677">
    <property type="term" value="F:DNA binding"/>
    <property type="evidence" value="ECO:0007669"/>
    <property type="project" value="InterPro"/>
</dbReference>
<dbReference type="AlphaFoldDB" id="I5AXD1"/>
<name>I5AXD1_EUBC6</name>
<dbReference type="InterPro" id="IPR010982">
    <property type="entry name" value="Lambda_DNA-bd_dom_sf"/>
</dbReference>
<proteinExistence type="predicted"/>
<reference evidence="1 2" key="1">
    <citation type="submission" date="2010-08" db="EMBL/GenBank/DDBJ databases">
        <authorList>
            <consortium name="US DOE Joint Genome Institute (JGI-PGF)"/>
            <person name="Lucas S."/>
            <person name="Copeland A."/>
            <person name="Lapidus A."/>
            <person name="Cheng J.-F."/>
            <person name="Bruce D."/>
            <person name="Goodwin L."/>
            <person name="Pitluck S."/>
            <person name="Land M.L."/>
            <person name="Hauser L."/>
            <person name="Chang Y.-J."/>
            <person name="Anderson I.J."/>
            <person name="Johnson E."/>
            <person name="Mulhopadhyay B."/>
            <person name="Kyrpides N."/>
            <person name="Woyke T.J."/>
        </authorList>
    </citation>
    <scope>NUCLEOTIDE SEQUENCE [LARGE SCALE GENOMIC DNA]</scope>
    <source>
        <strain evidence="1 2">6</strain>
    </source>
</reference>